<evidence type="ECO:0000313" key="18">
    <source>
        <dbReference type="EMBL" id="GCB71160.1"/>
    </source>
</evidence>
<dbReference type="SUPFAM" id="SSF49265">
    <property type="entry name" value="Fibronectin type III"/>
    <property type="match status" value="2"/>
</dbReference>
<dbReference type="GO" id="GO:0005886">
    <property type="term" value="C:plasma membrane"/>
    <property type="evidence" value="ECO:0007669"/>
    <property type="project" value="TreeGrafter"/>
</dbReference>
<dbReference type="OrthoDB" id="8704831at2759"/>
<dbReference type="EMBL" id="BFAA01001891">
    <property type="protein sequence ID" value="GCB71160.1"/>
    <property type="molecule type" value="Genomic_DNA"/>
</dbReference>
<evidence type="ECO:0000256" key="5">
    <source>
        <dbReference type="ARBA" id="ARBA00018722"/>
    </source>
</evidence>
<comment type="function">
    <text evidence="1">Initiates blood coagulation by forming a complex with circulating factor VII or VIIa. The [TF:VIIa] complex activates factors IX or X by specific limited proteolysis. TF plays a role in normal hemostasis by initiating the cell-surface assembly and propagation of the coagulation protease cascade.</text>
</comment>
<dbReference type="InterPro" id="IPR036116">
    <property type="entry name" value="FN3_sf"/>
</dbReference>
<dbReference type="PRINTS" id="PR00346">
    <property type="entry name" value="TISSUEFACTOR"/>
</dbReference>
<feature type="domain" description="Interferon/interleukin receptor" evidence="17">
    <location>
        <begin position="135"/>
        <end position="204"/>
    </location>
</feature>
<evidence type="ECO:0000259" key="17">
    <source>
        <dbReference type="Pfam" id="PF09294"/>
    </source>
</evidence>
<sequence>MFTSVFLVSTSGRGLERLPKPNNVFVNSTNMRHILRWSPVRFPLGGITYSVQFQGEFERHHKKTWVVISECSRITETWCDVTADISSDVDYDLKVRSQFENITSKWANLSKLFNRKESNLRTPRLTVNVRGGLLTLDVSEISKNINARIYYWEKGAEQQILNISMDHNPFNVNLRSGITYCFQAQLYISEYNKFSYRSDPICETVNKDATSNEIVVIVTTVLLLGVSIVVVSLFLTWKLCCRVQSAWFPKVSAPYFPNFDTLQVDTIKEEDRRKEFCDTVQVLPQSEPLLSQCQPLTGEERSNCKTDTESWTINSVMSGNVSQLQCPMAIQYWKEYQSQQNSEFSKLTNNGTDTTQIFEEFNIR</sequence>
<reference evidence="18 19" key="1">
    <citation type="journal article" date="2018" name="Nat. Ecol. Evol.">
        <title>Shark genomes provide insights into elasmobranch evolution and the origin of vertebrates.</title>
        <authorList>
            <person name="Hara Y"/>
            <person name="Yamaguchi K"/>
            <person name="Onimaru K"/>
            <person name="Kadota M"/>
            <person name="Koyanagi M"/>
            <person name="Keeley SD"/>
            <person name="Tatsumi K"/>
            <person name="Tanaka K"/>
            <person name="Motone F"/>
            <person name="Kageyama Y"/>
            <person name="Nozu R"/>
            <person name="Adachi N"/>
            <person name="Nishimura O"/>
            <person name="Nakagawa R"/>
            <person name="Tanegashima C"/>
            <person name="Kiyatake I"/>
            <person name="Matsumoto R"/>
            <person name="Murakumo K"/>
            <person name="Nishida K"/>
            <person name="Terakita A"/>
            <person name="Kuratani S"/>
            <person name="Sato K"/>
            <person name="Hyodo S Kuraku.S."/>
        </authorList>
    </citation>
    <scope>NUCLEOTIDE SEQUENCE [LARGE SCALE GENOMIC DNA]</scope>
</reference>
<keyword evidence="7" id="KW-0732">Signal</keyword>
<evidence type="ECO:0000256" key="6">
    <source>
        <dbReference type="ARBA" id="ARBA00022696"/>
    </source>
</evidence>
<comment type="subcellular location">
    <subcellularLocation>
        <location evidence="2">Membrane</location>
    </subcellularLocation>
</comment>
<accession>A0A401PDF1</accession>
<dbReference type="InterPro" id="IPR013783">
    <property type="entry name" value="Ig-like_fold"/>
</dbReference>
<evidence type="ECO:0000256" key="11">
    <source>
        <dbReference type="ARBA" id="ARBA00023157"/>
    </source>
</evidence>
<keyword evidence="6" id="KW-0356">Hemostasis</keyword>
<dbReference type="PANTHER" id="PTHR20859:SF48">
    <property type="entry name" value="INTERLEUKIN-20 RECEPTOR SUBUNIT BETA"/>
    <property type="match status" value="1"/>
</dbReference>
<evidence type="ECO:0000256" key="7">
    <source>
        <dbReference type="ARBA" id="ARBA00022729"/>
    </source>
</evidence>
<evidence type="ECO:0000256" key="13">
    <source>
        <dbReference type="ARBA" id="ARBA00023288"/>
    </source>
</evidence>
<evidence type="ECO:0000256" key="1">
    <source>
        <dbReference type="ARBA" id="ARBA00002201"/>
    </source>
</evidence>
<organism evidence="18 19">
    <name type="scientific">Scyliorhinus torazame</name>
    <name type="common">Cloudy catshark</name>
    <name type="synonym">Catulus torazame</name>
    <dbReference type="NCBI Taxonomy" id="75743"/>
    <lineage>
        <taxon>Eukaryota</taxon>
        <taxon>Metazoa</taxon>
        <taxon>Chordata</taxon>
        <taxon>Craniata</taxon>
        <taxon>Vertebrata</taxon>
        <taxon>Chondrichthyes</taxon>
        <taxon>Elasmobranchii</taxon>
        <taxon>Galeomorphii</taxon>
        <taxon>Galeoidea</taxon>
        <taxon>Carcharhiniformes</taxon>
        <taxon>Scyliorhinidae</taxon>
        <taxon>Scyliorhinus</taxon>
    </lineage>
</organism>
<dbReference type="Gene3D" id="2.60.40.10">
    <property type="entry name" value="Immunoglobulins"/>
    <property type="match status" value="2"/>
</dbReference>
<dbReference type="PANTHER" id="PTHR20859">
    <property type="entry name" value="INTERFERON/INTERLEUKIN RECEPTOR"/>
    <property type="match status" value="1"/>
</dbReference>
<keyword evidence="13" id="KW-0449">Lipoprotein</keyword>
<keyword evidence="10" id="KW-0564">Palmitate</keyword>
<dbReference type="Pfam" id="PF09294">
    <property type="entry name" value="Interfer-bind"/>
    <property type="match status" value="1"/>
</dbReference>
<dbReference type="InterPro" id="IPR001187">
    <property type="entry name" value="Tissue_factor"/>
</dbReference>
<dbReference type="GO" id="GO:0004896">
    <property type="term" value="F:cytokine receptor activity"/>
    <property type="evidence" value="ECO:0007669"/>
    <property type="project" value="TreeGrafter"/>
</dbReference>
<keyword evidence="12" id="KW-0325">Glycoprotein</keyword>
<dbReference type="Pfam" id="PF01108">
    <property type="entry name" value="Tissue_fac"/>
    <property type="match status" value="1"/>
</dbReference>
<comment type="caution">
    <text evidence="18">The sequence shown here is derived from an EMBL/GenBank/DDBJ whole genome shotgun (WGS) entry which is preliminary data.</text>
</comment>
<evidence type="ECO:0000256" key="3">
    <source>
        <dbReference type="ARBA" id="ARBA00009197"/>
    </source>
</evidence>
<evidence type="ECO:0000256" key="15">
    <source>
        <dbReference type="SAM" id="Phobius"/>
    </source>
</evidence>
<comment type="similarity">
    <text evidence="3">Belongs to the tissue factor family.</text>
</comment>
<name>A0A401PDF1_SCYTO</name>
<keyword evidence="15" id="KW-1133">Transmembrane helix</keyword>
<keyword evidence="19" id="KW-1185">Reference proteome</keyword>
<dbReference type="Proteomes" id="UP000288216">
    <property type="component" value="Unassembled WGS sequence"/>
</dbReference>
<gene>
    <name evidence="18" type="ORF">scyTo_0005862</name>
</gene>
<keyword evidence="11" id="KW-1015">Disulfide bond</keyword>
<dbReference type="InterPro" id="IPR003961">
    <property type="entry name" value="FN3_dom"/>
</dbReference>
<keyword evidence="9 15" id="KW-0472">Membrane</keyword>
<keyword evidence="8" id="KW-0094">Blood coagulation</keyword>
<keyword evidence="15" id="KW-0812">Transmembrane</keyword>
<comment type="subunit">
    <text evidence="4">Interacts with HSPE; the interaction, inhibited by heparin, promotes the generation of activated factor X and activates coagulation in the presence of activated factor VII.</text>
</comment>
<feature type="domain" description="Fibronectin type-III" evidence="16">
    <location>
        <begin position="4"/>
        <end position="106"/>
    </location>
</feature>
<dbReference type="STRING" id="75743.A0A401PDF1"/>
<dbReference type="GO" id="GO:0042015">
    <property type="term" value="F:interleukin-20 binding"/>
    <property type="evidence" value="ECO:0007669"/>
    <property type="project" value="TreeGrafter"/>
</dbReference>
<dbReference type="InterPro" id="IPR050650">
    <property type="entry name" value="Type-II_Cytokine-TF_Rcpt"/>
</dbReference>
<evidence type="ECO:0000256" key="12">
    <source>
        <dbReference type="ARBA" id="ARBA00023180"/>
    </source>
</evidence>
<evidence type="ECO:0000256" key="10">
    <source>
        <dbReference type="ARBA" id="ARBA00023139"/>
    </source>
</evidence>
<dbReference type="AlphaFoldDB" id="A0A401PDF1"/>
<dbReference type="FunFam" id="2.60.40.10:FF:001006">
    <property type="entry name" value="Interleukin 20 receptor subunit beta"/>
    <property type="match status" value="1"/>
</dbReference>
<evidence type="ECO:0000256" key="4">
    <source>
        <dbReference type="ARBA" id="ARBA00011184"/>
    </source>
</evidence>
<evidence type="ECO:0000256" key="2">
    <source>
        <dbReference type="ARBA" id="ARBA00004370"/>
    </source>
</evidence>
<dbReference type="GO" id="GO:0007596">
    <property type="term" value="P:blood coagulation"/>
    <property type="evidence" value="ECO:0007669"/>
    <property type="project" value="UniProtKB-KW"/>
</dbReference>
<feature type="transmembrane region" description="Helical" evidence="15">
    <location>
        <begin position="214"/>
        <end position="235"/>
    </location>
</feature>
<evidence type="ECO:0000256" key="8">
    <source>
        <dbReference type="ARBA" id="ARBA00023084"/>
    </source>
</evidence>
<evidence type="ECO:0000256" key="9">
    <source>
        <dbReference type="ARBA" id="ARBA00023136"/>
    </source>
</evidence>
<evidence type="ECO:0000259" key="16">
    <source>
        <dbReference type="Pfam" id="PF01108"/>
    </source>
</evidence>
<proteinExistence type="inferred from homology"/>
<dbReference type="OMA" id="QGEYERY"/>
<dbReference type="InterPro" id="IPR015373">
    <property type="entry name" value="Interferon/interleukin_rcp_dom"/>
</dbReference>
<protein>
    <recommendedName>
        <fullName evidence="5">Tissue factor</fullName>
    </recommendedName>
    <alternativeName>
        <fullName evidence="14">Coagulation factor III</fullName>
    </alternativeName>
</protein>
<evidence type="ECO:0000313" key="19">
    <source>
        <dbReference type="Proteomes" id="UP000288216"/>
    </source>
</evidence>
<evidence type="ECO:0000256" key="14">
    <source>
        <dbReference type="ARBA" id="ARBA00031171"/>
    </source>
</evidence>